<evidence type="ECO:0000256" key="2">
    <source>
        <dbReference type="ARBA" id="ARBA00022692"/>
    </source>
</evidence>
<dbReference type="PANTHER" id="PTHR24243:SF208">
    <property type="entry name" value="PYROKININ-1 RECEPTOR"/>
    <property type="match status" value="1"/>
</dbReference>
<evidence type="ECO:0000259" key="9">
    <source>
        <dbReference type="PROSITE" id="PS50262"/>
    </source>
</evidence>
<dbReference type="PANTHER" id="PTHR24243">
    <property type="entry name" value="G-PROTEIN COUPLED RECEPTOR"/>
    <property type="match status" value="1"/>
</dbReference>
<evidence type="ECO:0000256" key="7">
    <source>
        <dbReference type="ARBA" id="ARBA00023224"/>
    </source>
</evidence>
<feature type="domain" description="G-protein coupled receptors family 1 profile" evidence="9">
    <location>
        <begin position="32"/>
        <end position="300"/>
    </location>
</feature>
<dbReference type="Pfam" id="PF00001">
    <property type="entry name" value="7tm_1"/>
    <property type="match status" value="1"/>
</dbReference>
<feature type="transmembrane region" description="Helical" evidence="8">
    <location>
        <begin position="53"/>
        <end position="75"/>
    </location>
</feature>
<evidence type="ECO:0000256" key="5">
    <source>
        <dbReference type="ARBA" id="ARBA00023136"/>
    </source>
</evidence>
<evidence type="ECO:0000256" key="3">
    <source>
        <dbReference type="ARBA" id="ARBA00022989"/>
    </source>
</evidence>
<dbReference type="InterPro" id="IPR000276">
    <property type="entry name" value="GPCR_Rhodpsn"/>
</dbReference>
<accession>A0A814WFW8</accession>
<dbReference type="Proteomes" id="UP000663852">
    <property type="component" value="Unassembled WGS sequence"/>
</dbReference>
<gene>
    <name evidence="10" type="ORF">EDS130_LOCUS25195</name>
</gene>
<dbReference type="InterPro" id="IPR017452">
    <property type="entry name" value="GPCR_Rhodpsn_7TM"/>
</dbReference>
<reference evidence="10" key="1">
    <citation type="submission" date="2021-02" db="EMBL/GenBank/DDBJ databases">
        <authorList>
            <person name="Nowell W R."/>
        </authorList>
    </citation>
    <scope>NUCLEOTIDE SEQUENCE</scope>
</reference>
<keyword evidence="2 8" id="KW-0812">Transmembrane</keyword>
<evidence type="ECO:0000313" key="10">
    <source>
        <dbReference type="EMBL" id="CAF1197991.1"/>
    </source>
</evidence>
<evidence type="ECO:0000256" key="1">
    <source>
        <dbReference type="ARBA" id="ARBA00004141"/>
    </source>
</evidence>
<name>A0A814WFW8_ADIRI</name>
<dbReference type="EMBL" id="CAJNOJ010000147">
    <property type="protein sequence ID" value="CAF1197991.1"/>
    <property type="molecule type" value="Genomic_DNA"/>
</dbReference>
<dbReference type="PROSITE" id="PS50262">
    <property type="entry name" value="G_PROTEIN_RECEP_F1_2"/>
    <property type="match status" value="1"/>
</dbReference>
<keyword evidence="3 8" id="KW-1133">Transmembrane helix</keyword>
<dbReference type="SUPFAM" id="SSF81321">
    <property type="entry name" value="Family A G protein-coupled receptor-like"/>
    <property type="match status" value="1"/>
</dbReference>
<feature type="transmembrane region" description="Helical" evidence="8">
    <location>
        <begin position="235"/>
        <end position="257"/>
    </location>
</feature>
<feature type="transmembrane region" description="Helical" evidence="8">
    <location>
        <begin position="135"/>
        <end position="157"/>
    </location>
</feature>
<evidence type="ECO:0000256" key="8">
    <source>
        <dbReference type="SAM" id="Phobius"/>
    </source>
</evidence>
<proteinExistence type="predicted"/>
<organism evidence="10 11">
    <name type="scientific">Adineta ricciae</name>
    <name type="common">Rotifer</name>
    <dbReference type="NCBI Taxonomy" id="249248"/>
    <lineage>
        <taxon>Eukaryota</taxon>
        <taxon>Metazoa</taxon>
        <taxon>Spiralia</taxon>
        <taxon>Gnathifera</taxon>
        <taxon>Rotifera</taxon>
        <taxon>Eurotatoria</taxon>
        <taxon>Bdelloidea</taxon>
        <taxon>Adinetida</taxon>
        <taxon>Adinetidae</taxon>
        <taxon>Adineta</taxon>
    </lineage>
</organism>
<evidence type="ECO:0000256" key="4">
    <source>
        <dbReference type="ARBA" id="ARBA00023040"/>
    </source>
</evidence>
<feature type="transmembrane region" description="Helical" evidence="8">
    <location>
        <begin position="20"/>
        <end position="41"/>
    </location>
</feature>
<dbReference type="Gene3D" id="1.20.1070.10">
    <property type="entry name" value="Rhodopsin 7-helix transmembrane proteins"/>
    <property type="match status" value="1"/>
</dbReference>
<evidence type="ECO:0000256" key="6">
    <source>
        <dbReference type="ARBA" id="ARBA00023170"/>
    </source>
</evidence>
<comment type="subcellular location">
    <subcellularLocation>
        <location evidence="1">Membrane</location>
        <topology evidence="1">Multi-pass membrane protein</topology>
    </subcellularLocation>
</comment>
<dbReference type="AlphaFoldDB" id="A0A814WFW8"/>
<keyword evidence="4" id="KW-0297">G-protein coupled receptor</keyword>
<keyword evidence="6" id="KW-0675">Receptor</keyword>
<keyword evidence="5 8" id="KW-0472">Membrane</keyword>
<dbReference type="GO" id="GO:0005886">
    <property type="term" value="C:plasma membrane"/>
    <property type="evidence" value="ECO:0007669"/>
    <property type="project" value="TreeGrafter"/>
</dbReference>
<comment type="caution">
    <text evidence="10">The sequence shown here is derived from an EMBL/GenBank/DDBJ whole genome shotgun (WGS) entry which is preliminary data.</text>
</comment>
<dbReference type="GO" id="GO:0004930">
    <property type="term" value="F:G protein-coupled receptor activity"/>
    <property type="evidence" value="ECO:0007669"/>
    <property type="project" value="UniProtKB-KW"/>
</dbReference>
<sequence>MSNINATIIALNTAASTIAIVLSSISLILGTVGLLLNTVVFTQPKFCKKPCSLYFLISTYFSLFITLVVVPVRLYTNSTFIDPANYNLIVCKIEYFVFYFPRTASCWLIVMATIDRYLHSSTDTRIRLLSSMKTARITCIVISITSVLIYVHILVYFEINTTKNQFGIAIPLCRGQNGFYRTFIGFFHMIAYALSPCFFMLLFGLLTIQKLRQNRRLLPAVICSRNHHLMKPSDVQLVSMLIAQVFVIILSVLPFSINNIYASCTLNVQKDALRIAQENVITQTVNTMTSFAHTTSFYLYTLSGSLFRRELFKIYRRVLCPNTNLSHPRTTQRNNT</sequence>
<evidence type="ECO:0000313" key="11">
    <source>
        <dbReference type="Proteomes" id="UP000663852"/>
    </source>
</evidence>
<feature type="transmembrane region" description="Helical" evidence="8">
    <location>
        <begin position="186"/>
        <end position="208"/>
    </location>
</feature>
<dbReference type="OrthoDB" id="9990906at2759"/>
<protein>
    <recommendedName>
        <fullName evidence="9">G-protein coupled receptors family 1 profile domain-containing protein</fullName>
    </recommendedName>
</protein>
<feature type="transmembrane region" description="Helical" evidence="8">
    <location>
        <begin position="95"/>
        <end position="114"/>
    </location>
</feature>
<keyword evidence="7" id="KW-0807">Transducer</keyword>